<name>A0ACC1UFU7_9AGAR</name>
<reference evidence="1" key="1">
    <citation type="submission" date="2022-09" db="EMBL/GenBank/DDBJ databases">
        <title>A Global Phylogenomic Analysis of the Shiitake Genus Lentinula.</title>
        <authorList>
            <consortium name="DOE Joint Genome Institute"/>
            <person name="Sierra-Patev S."/>
            <person name="Min B."/>
            <person name="Naranjo-Ortiz M."/>
            <person name="Looney B."/>
            <person name="Konkel Z."/>
            <person name="Slot J.C."/>
            <person name="Sakamoto Y."/>
            <person name="Steenwyk J.L."/>
            <person name="Rokas A."/>
            <person name="Carro J."/>
            <person name="Camarero S."/>
            <person name="Ferreira P."/>
            <person name="Molpeceres G."/>
            <person name="Ruiz-Duenas F.J."/>
            <person name="Serrano A."/>
            <person name="Henrissat B."/>
            <person name="Drula E."/>
            <person name="Hughes K.W."/>
            <person name="Mata J.L."/>
            <person name="Ishikawa N.K."/>
            <person name="Vargas-Isla R."/>
            <person name="Ushijima S."/>
            <person name="Smith C.A."/>
            <person name="Ahrendt S."/>
            <person name="Andreopoulos W."/>
            <person name="He G."/>
            <person name="Labutti K."/>
            <person name="Lipzen A."/>
            <person name="Ng V."/>
            <person name="Riley R."/>
            <person name="Sandor L."/>
            <person name="Barry K."/>
            <person name="Martinez A.T."/>
            <person name="Xiao Y."/>
            <person name="Gibbons J.G."/>
            <person name="Terashima K."/>
            <person name="Grigoriev I.V."/>
            <person name="Hibbett D.S."/>
        </authorList>
    </citation>
    <scope>NUCLEOTIDE SEQUENCE</scope>
    <source>
        <strain evidence="1">TMI1499</strain>
    </source>
</reference>
<accession>A0ACC1UFU7</accession>
<organism evidence="1 2">
    <name type="scientific">Lentinula aff. lateritia</name>
    <dbReference type="NCBI Taxonomy" id="2804960"/>
    <lineage>
        <taxon>Eukaryota</taxon>
        <taxon>Fungi</taxon>
        <taxon>Dikarya</taxon>
        <taxon>Basidiomycota</taxon>
        <taxon>Agaricomycotina</taxon>
        <taxon>Agaricomycetes</taxon>
        <taxon>Agaricomycetidae</taxon>
        <taxon>Agaricales</taxon>
        <taxon>Marasmiineae</taxon>
        <taxon>Omphalotaceae</taxon>
        <taxon>Lentinula</taxon>
    </lineage>
</organism>
<comment type="caution">
    <text evidence="1">The sequence shown here is derived from an EMBL/GenBank/DDBJ whole genome shotgun (WGS) entry which is preliminary data.</text>
</comment>
<protein>
    <submittedName>
        <fullName evidence="1">Gamma-tubulin complex, DGRIP91/SPC98 component protein</fullName>
    </submittedName>
</protein>
<dbReference type="Proteomes" id="UP001163835">
    <property type="component" value="Unassembled WGS sequence"/>
</dbReference>
<gene>
    <name evidence="1" type="ORF">F5876DRAFT_71603</name>
</gene>
<keyword evidence="2" id="KW-1185">Reference proteome</keyword>
<dbReference type="EMBL" id="MU794945">
    <property type="protein sequence ID" value="KAJ3815825.1"/>
    <property type="molecule type" value="Genomic_DNA"/>
</dbReference>
<evidence type="ECO:0000313" key="1">
    <source>
        <dbReference type="EMBL" id="KAJ3815825.1"/>
    </source>
</evidence>
<sequence>MTTLSTHPLVEFDELDSLAPLPSINARFFVPPFVEKPQDPIMDTLRLNTSNPSSDSRFRLDQIPKELSRIHRQRIDLESPLSEESVWQNALKLDARGRSSEIHSWDSLRSNAPISASFGGFLSEQDGIMFAAAHYQALPRLQDAHSVVQYLTIPNLLKNMKLNVLGFSSLLYEWDPMEERFLDIGLSRGHIRKRLVIEGKDEVISSDFISRFIQIGESLRRLETLVEQLRSRHVALNKPTLFHLTMSFSIRSNIGPTIHAFAHALSTCLVQIRGSLASGPPSEDQLYASHLTLHSIFMYYDQHEGVLSALSRLCKRQGEGLSPKDYEAIPSSPQALLSLIHDHLHDHIESQSPRHVNATLAFILTSASTEYFKDVSRSVGFGSSESLSEDSSFPREYPTFFPQELLDALPVAQRSLELLRVAQPDHPILKGSRRLSDIQWFWTSKDILAAVNGGEESTTETLALMKAAEQSSSIAYLPALAEFHIFDLEPGSLNGRSCFDTVYTSGPTLALDNFIKSFPSSFPPIAPTLANLTSLVLKPLLLHATTLSTTLLSLFLALPPPLDIHSHLRLVRSYMLLMSPSFRRRLSAALFSDSGNFDADAESSHAFSLGSLRHGTQRADLRRKTWAVGLAPALLDRATWPPMDTDLSFFLRTVILDSYEVNANDEARRDRVEEIENRLGFAVRHISTGHTNAWANPLHVEALDFLYMEYKPPQPLDVVITPDILSKYQRIFSFLLRILRVQHALHAVLRMSTSASPYIFGTLASSRKMLLHFRFIAQSFVANLVEYVYDTAIAGNLDPFLARLEEKEVNSGTTHTRYSDVFSLAEAHSGVMDDILTACLLRSGQRIAGGALRDSLELVLDFTVLVGDLYRGRIEEYQAASVLENLYIQFRNNMSNLFEVLSGTVDKNLSLRTSIEVPHSTGAQDTHKAVGGVEALSHLLIRLDFGEFWFHASTRHR</sequence>
<proteinExistence type="predicted"/>
<evidence type="ECO:0000313" key="2">
    <source>
        <dbReference type="Proteomes" id="UP001163835"/>
    </source>
</evidence>